<evidence type="ECO:0000256" key="1">
    <source>
        <dbReference type="ARBA" id="ARBA00004651"/>
    </source>
</evidence>
<keyword evidence="6" id="KW-0675">Receptor</keyword>
<accession>A0A226E8S4</accession>
<dbReference type="PANTHER" id="PTHR21143:SF121">
    <property type="entry name" value="GUSTATORY AND ODORANT RECEPTOR 21A"/>
    <property type="match status" value="1"/>
</dbReference>
<evidence type="ECO:0000256" key="3">
    <source>
        <dbReference type="ARBA" id="ARBA00022692"/>
    </source>
</evidence>
<evidence type="ECO:0000256" key="6">
    <source>
        <dbReference type="ARBA" id="ARBA00023170"/>
    </source>
</evidence>
<dbReference type="AlphaFoldDB" id="A0A226E8S4"/>
<dbReference type="Proteomes" id="UP000198287">
    <property type="component" value="Unassembled WGS sequence"/>
</dbReference>
<feature type="transmembrane region" description="Helical" evidence="8">
    <location>
        <begin position="243"/>
        <end position="263"/>
    </location>
</feature>
<evidence type="ECO:0000313" key="9">
    <source>
        <dbReference type="EMBL" id="OXA53955.1"/>
    </source>
</evidence>
<keyword evidence="10" id="KW-1185">Reference proteome</keyword>
<dbReference type="GO" id="GO:0043025">
    <property type="term" value="C:neuronal cell body"/>
    <property type="evidence" value="ECO:0007669"/>
    <property type="project" value="TreeGrafter"/>
</dbReference>
<keyword evidence="5 8" id="KW-0472">Membrane</keyword>
<organism evidence="9 10">
    <name type="scientific">Folsomia candida</name>
    <name type="common">Springtail</name>
    <dbReference type="NCBI Taxonomy" id="158441"/>
    <lineage>
        <taxon>Eukaryota</taxon>
        <taxon>Metazoa</taxon>
        <taxon>Ecdysozoa</taxon>
        <taxon>Arthropoda</taxon>
        <taxon>Hexapoda</taxon>
        <taxon>Collembola</taxon>
        <taxon>Entomobryomorpha</taxon>
        <taxon>Isotomoidea</taxon>
        <taxon>Isotomidae</taxon>
        <taxon>Proisotominae</taxon>
        <taxon>Folsomia</taxon>
    </lineage>
</organism>
<protein>
    <recommendedName>
        <fullName evidence="11">Gustatory receptor</fullName>
    </recommendedName>
</protein>
<feature type="transmembrane region" description="Helical" evidence="8">
    <location>
        <begin position="200"/>
        <end position="223"/>
    </location>
</feature>
<evidence type="ECO:0000256" key="7">
    <source>
        <dbReference type="ARBA" id="ARBA00023224"/>
    </source>
</evidence>
<evidence type="ECO:0000313" key="10">
    <source>
        <dbReference type="Proteomes" id="UP000198287"/>
    </source>
</evidence>
<evidence type="ECO:0000256" key="8">
    <source>
        <dbReference type="SAM" id="Phobius"/>
    </source>
</evidence>
<evidence type="ECO:0000256" key="2">
    <source>
        <dbReference type="ARBA" id="ARBA00022475"/>
    </source>
</evidence>
<feature type="transmembrane region" description="Helical" evidence="8">
    <location>
        <begin position="338"/>
        <end position="358"/>
    </location>
</feature>
<feature type="transmembrane region" description="Helical" evidence="8">
    <location>
        <begin position="434"/>
        <end position="452"/>
    </location>
</feature>
<dbReference type="Pfam" id="PF08395">
    <property type="entry name" value="7tm_7"/>
    <property type="match status" value="1"/>
</dbReference>
<dbReference type="GO" id="GO:0007165">
    <property type="term" value="P:signal transduction"/>
    <property type="evidence" value="ECO:0007669"/>
    <property type="project" value="UniProtKB-KW"/>
</dbReference>
<proteinExistence type="predicted"/>
<keyword evidence="4 8" id="KW-1133">Transmembrane helix</keyword>
<dbReference type="OMA" id="YIAYEVE"/>
<evidence type="ECO:0008006" key="11">
    <source>
        <dbReference type="Google" id="ProtNLM"/>
    </source>
</evidence>
<dbReference type="GO" id="GO:0030424">
    <property type="term" value="C:axon"/>
    <property type="evidence" value="ECO:0007669"/>
    <property type="project" value="TreeGrafter"/>
</dbReference>
<evidence type="ECO:0000256" key="4">
    <source>
        <dbReference type="ARBA" id="ARBA00022989"/>
    </source>
</evidence>
<dbReference type="InterPro" id="IPR013604">
    <property type="entry name" value="7TM_chemorcpt"/>
</dbReference>
<dbReference type="GO" id="GO:0050909">
    <property type="term" value="P:sensory perception of taste"/>
    <property type="evidence" value="ECO:0007669"/>
    <property type="project" value="InterPro"/>
</dbReference>
<feature type="transmembrane region" description="Helical" evidence="8">
    <location>
        <begin position="315"/>
        <end position="332"/>
    </location>
</feature>
<dbReference type="EMBL" id="LNIX01000005">
    <property type="protein sequence ID" value="OXA53955.1"/>
    <property type="molecule type" value="Genomic_DNA"/>
</dbReference>
<dbReference type="GO" id="GO:0005886">
    <property type="term" value="C:plasma membrane"/>
    <property type="evidence" value="ECO:0007669"/>
    <property type="project" value="UniProtKB-SubCell"/>
</dbReference>
<evidence type="ECO:0000256" key="5">
    <source>
        <dbReference type="ARBA" id="ARBA00023136"/>
    </source>
</evidence>
<reference evidence="9 10" key="1">
    <citation type="submission" date="2015-12" db="EMBL/GenBank/DDBJ databases">
        <title>The genome of Folsomia candida.</title>
        <authorList>
            <person name="Faddeeva A."/>
            <person name="Derks M.F."/>
            <person name="Anvar Y."/>
            <person name="Smit S."/>
            <person name="Van Straalen N."/>
            <person name="Roelofs D."/>
        </authorList>
    </citation>
    <scope>NUCLEOTIDE SEQUENCE [LARGE SCALE GENOMIC DNA]</scope>
    <source>
        <strain evidence="9 10">VU population</strain>
        <tissue evidence="9">Whole body</tissue>
    </source>
</reference>
<feature type="transmembrane region" description="Helical" evidence="8">
    <location>
        <begin position="95"/>
        <end position="114"/>
    </location>
</feature>
<keyword evidence="7" id="KW-0807">Transducer</keyword>
<dbReference type="GO" id="GO:0030425">
    <property type="term" value="C:dendrite"/>
    <property type="evidence" value="ECO:0007669"/>
    <property type="project" value="TreeGrafter"/>
</dbReference>
<sequence length="458" mass="52215">MTFFKLLHTNLDKHYIAYEVEIPGNSSKNVPAITRASPQNQSLLTAVTKGSILPLRISQIAGFFPIPIHPRRNGANSSAALELPANFSLLTTPSAWWTLVLIGLTFFPIFSFQAEAERFADYSVAFELLGRNTFRTITILWTVLGNGCPFLARVDVILQRRRFLRFWTNFQEMLRQFDVKLGGINTLSPTKFGSSLKKKLIAHVLLNFAAVSIGMYGGLMFAFQYDGRIDIYIMGILQDGFGMLLAALQVFGFTLMIFFLMVYNHCLAVILNNLEKKGEQNRDNVIENVIKLYKLVDDQVHEFNGIFNYKMVLEVLYNFMSILFYGYFLMLFSKMGDVFLLLINVVNCLFLLIWFVWFGKECSEVAGKSREIGRKLAYLGFGGNDTMQFVSVQKIGAQDNTNYWKRWDDRFAIGYIQSCPLTIETSIFDVNLKLLLSIFAAISTYLVIIVQFQSVDRS</sequence>
<keyword evidence="2" id="KW-1003">Cell membrane</keyword>
<keyword evidence="3 8" id="KW-0812">Transmembrane</keyword>
<dbReference type="OrthoDB" id="8298850at2759"/>
<name>A0A226E8S4_FOLCA</name>
<comment type="caution">
    <text evidence="9">The sequence shown here is derived from an EMBL/GenBank/DDBJ whole genome shotgun (WGS) entry which is preliminary data.</text>
</comment>
<dbReference type="PANTHER" id="PTHR21143">
    <property type="entry name" value="INVERTEBRATE GUSTATORY RECEPTOR"/>
    <property type="match status" value="1"/>
</dbReference>
<comment type="subcellular location">
    <subcellularLocation>
        <location evidence="1">Cell membrane</location>
        <topology evidence="1">Multi-pass membrane protein</topology>
    </subcellularLocation>
</comment>
<gene>
    <name evidence="9" type="ORF">Fcan01_10489</name>
</gene>